<protein>
    <recommendedName>
        <fullName evidence="3">HPt domain-containing protein</fullName>
    </recommendedName>
</protein>
<gene>
    <name evidence="4" type="ORF">C2869_10610</name>
</gene>
<dbReference type="EMBL" id="CP026604">
    <property type="protein sequence ID" value="AWB66856.1"/>
    <property type="molecule type" value="Genomic_DNA"/>
</dbReference>
<evidence type="ECO:0000256" key="2">
    <source>
        <dbReference type="PROSITE-ProRule" id="PRU00110"/>
    </source>
</evidence>
<evidence type="ECO:0000259" key="3">
    <source>
        <dbReference type="PROSITE" id="PS50894"/>
    </source>
</evidence>
<dbReference type="PROSITE" id="PS50894">
    <property type="entry name" value="HPT"/>
    <property type="match status" value="1"/>
</dbReference>
<evidence type="ECO:0000256" key="1">
    <source>
        <dbReference type="ARBA" id="ARBA00023012"/>
    </source>
</evidence>
<dbReference type="Gene3D" id="1.20.120.160">
    <property type="entry name" value="HPT domain"/>
    <property type="match status" value="1"/>
</dbReference>
<feature type="domain" description="HPt" evidence="3">
    <location>
        <begin position="15"/>
        <end position="107"/>
    </location>
</feature>
<feature type="modified residue" description="Phosphohistidine" evidence="2">
    <location>
        <position position="54"/>
    </location>
</feature>
<dbReference type="SUPFAM" id="SSF47226">
    <property type="entry name" value="Histidine-containing phosphotransfer domain, HPT domain"/>
    <property type="match status" value="1"/>
</dbReference>
<keyword evidence="1" id="KW-0902">Two-component regulatory system</keyword>
<evidence type="ECO:0000313" key="5">
    <source>
        <dbReference type="Proteomes" id="UP000244441"/>
    </source>
</evidence>
<dbReference type="AlphaFoldDB" id="A0A2S0VRL8"/>
<keyword evidence="2" id="KW-0597">Phosphoprotein</keyword>
<dbReference type="OrthoDB" id="6386737at2"/>
<dbReference type="KEGG" id="cate:C2869_10610"/>
<dbReference type="Pfam" id="PF01627">
    <property type="entry name" value="Hpt"/>
    <property type="match status" value="1"/>
</dbReference>
<reference evidence="4 5" key="1">
    <citation type="submission" date="2018-01" db="EMBL/GenBank/DDBJ databases">
        <title>Genome sequence of a Cantenovulum-like bacteria.</title>
        <authorList>
            <person name="Tan W.R."/>
            <person name="Lau N.-S."/>
            <person name="Go F."/>
            <person name="Amirul A.-A.A."/>
        </authorList>
    </citation>
    <scope>NUCLEOTIDE SEQUENCE [LARGE SCALE GENOMIC DNA]</scope>
    <source>
        <strain evidence="4 5">CCB-QB4</strain>
    </source>
</reference>
<accession>A0A2S0VRL8</accession>
<proteinExistence type="predicted"/>
<evidence type="ECO:0000313" key="4">
    <source>
        <dbReference type="EMBL" id="AWB66856.1"/>
    </source>
</evidence>
<keyword evidence="5" id="KW-1185">Reference proteome</keyword>
<dbReference type="InterPro" id="IPR008207">
    <property type="entry name" value="Sig_transdc_His_kin_Hpt_dom"/>
</dbReference>
<dbReference type="GO" id="GO:0004672">
    <property type="term" value="F:protein kinase activity"/>
    <property type="evidence" value="ECO:0007669"/>
    <property type="project" value="UniProtKB-ARBA"/>
</dbReference>
<dbReference type="GO" id="GO:0000160">
    <property type="term" value="P:phosphorelay signal transduction system"/>
    <property type="evidence" value="ECO:0007669"/>
    <property type="project" value="UniProtKB-KW"/>
</dbReference>
<dbReference type="InterPro" id="IPR036641">
    <property type="entry name" value="HPT_dom_sf"/>
</dbReference>
<name>A0A2S0VRL8_9ALTE</name>
<dbReference type="RefSeq" id="WP_108602912.1">
    <property type="nucleotide sequence ID" value="NZ_CP026604.1"/>
</dbReference>
<sequence length="107" mass="11682">MVLDKQEALDRLGGNIDLLKMLVTKFVGDYQAIPQDINQFLAAGNTEEALRYVHSIKGAAANLGMHDLMQSAKVCEDNIRANNSLTDSEISELDNAYQAVVSASQQL</sequence>
<organism evidence="4 5">
    <name type="scientific">Saccharobesus litoralis</name>
    <dbReference type="NCBI Taxonomy" id="2172099"/>
    <lineage>
        <taxon>Bacteria</taxon>
        <taxon>Pseudomonadati</taxon>
        <taxon>Pseudomonadota</taxon>
        <taxon>Gammaproteobacteria</taxon>
        <taxon>Alteromonadales</taxon>
        <taxon>Alteromonadaceae</taxon>
        <taxon>Saccharobesus</taxon>
    </lineage>
</organism>
<dbReference type="Proteomes" id="UP000244441">
    <property type="component" value="Chromosome"/>
</dbReference>